<dbReference type="Proteomes" id="UP000252479">
    <property type="component" value="Unassembled WGS sequence"/>
</dbReference>
<dbReference type="RefSeq" id="WP_086960129.1">
    <property type="nucleotide sequence ID" value="NZ_AP018681.1"/>
</dbReference>
<evidence type="ECO:0000313" key="2">
    <source>
        <dbReference type="EMBL" id="RCS70575.1"/>
    </source>
</evidence>
<dbReference type="Pfam" id="PF08867">
    <property type="entry name" value="FRG"/>
    <property type="match status" value="1"/>
</dbReference>
<protein>
    <submittedName>
        <fullName evidence="2">FRG domain-containing protein</fullName>
    </submittedName>
</protein>
<dbReference type="EMBL" id="QPGL01000002">
    <property type="protein sequence ID" value="RCS70575.1"/>
    <property type="molecule type" value="Genomic_DNA"/>
</dbReference>
<dbReference type="OrthoDB" id="9816036at2"/>
<dbReference type="InterPro" id="IPR014966">
    <property type="entry name" value="FRG-dom"/>
</dbReference>
<accession>A0A368LIX9</accession>
<sequence>MKIIKEIKSVNSYINAIDDIQCSSIPLLFRGPSYNQPDLLPSIARPEFINISMTENELLSSMVQYKDHVLTTNKWALLCEAMDEGLPTRLMEWIENPLVALWLACQPQHENIVVYILNPDQSRNVDMEMTPSILNKTAVFRVSDITFKDKDAQRWCTIHPIMKSIENKILPLEEELINSDELIMIDISNSSRVRILDELVDYGFKLNDDTVNLSTLTRFLISNSKFERFIDERQEKIERFNMAMSPSIKKLSQYSKQYHADFDFD</sequence>
<feature type="domain" description="FRG" evidence="1">
    <location>
        <begin position="23"/>
        <end position="115"/>
    </location>
</feature>
<dbReference type="AlphaFoldDB" id="A0A368LIX9"/>
<reference evidence="2 3" key="1">
    <citation type="journal article" date="2017" name="Elife">
        <title>Extensive horizontal gene transfer in cheese-associated bacteria.</title>
        <authorList>
            <person name="Bonham K.S."/>
            <person name="Wolfe B.E."/>
            <person name="Dutton R.J."/>
        </authorList>
    </citation>
    <scope>NUCLEOTIDE SEQUENCE [LARGE SCALE GENOMIC DNA]</scope>
    <source>
        <strain evidence="2 3">JB196</strain>
    </source>
</reference>
<dbReference type="SMART" id="SM00901">
    <property type="entry name" value="FRG"/>
    <property type="match status" value="1"/>
</dbReference>
<dbReference type="GeneID" id="303190086"/>
<name>A0A368LIX9_9VIBR</name>
<keyword evidence="3" id="KW-1185">Reference proteome</keyword>
<evidence type="ECO:0000313" key="3">
    <source>
        <dbReference type="Proteomes" id="UP000252479"/>
    </source>
</evidence>
<gene>
    <name evidence="2" type="ORF">CIK83_14255</name>
</gene>
<proteinExistence type="predicted"/>
<evidence type="ECO:0000259" key="1">
    <source>
        <dbReference type="SMART" id="SM00901"/>
    </source>
</evidence>
<comment type="caution">
    <text evidence="2">The sequence shown here is derived from an EMBL/GenBank/DDBJ whole genome shotgun (WGS) entry which is preliminary data.</text>
</comment>
<organism evidence="2 3">
    <name type="scientific">Vibrio casei</name>
    <dbReference type="NCBI Taxonomy" id="673372"/>
    <lineage>
        <taxon>Bacteria</taxon>
        <taxon>Pseudomonadati</taxon>
        <taxon>Pseudomonadota</taxon>
        <taxon>Gammaproteobacteria</taxon>
        <taxon>Vibrionales</taxon>
        <taxon>Vibrionaceae</taxon>
        <taxon>Vibrio</taxon>
    </lineage>
</organism>